<reference evidence="8" key="1">
    <citation type="submission" date="2016-11" db="UniProtKB">
        <authorList>
            <consortium name="WormBaseParasite"/>
        </authorList>
    </citation>
    <scope>IDENTIFICATION</scope>
</reference>
<dbReference type="PANTHER" id="PTHR13234">
    <property type="entry name" value="GAMMA-INTERFERON INDUCIBLE LYSOSOMAL THIOL REDUCTASE GILT"/>
    <property type="match status" value="1"/>
</dbReference>
<evidence type="ECO:0000256" key="4">
    <source>
        <dbReference type="ARBA" id="ARBA00022729"/>
    </source>
</evidence>
<feature type="chain" id="PRO_5009311866" evidence="6">
    <location>
        <begin position="19"/>
        <end position="485"/>
    </location>
</feature>
<keyword evidence="7" id="KW-1185">Reference proteome</keyword>
<dbReference type="Proteomes" id="UP000095287">
    <property type="component" value="Unplaced"/>
</dbReference>
<evidence type="ECO:0000256" key="5">
    <source>
        <dbReference type="ARBA" id="ARBA00023180"/>
    </source>
</evidence>
<accession>A0A1I7Y5Z0</accession>
<name>A0A1I7Y5Z0_9BILA</name>
<dbReference type="GO" id="GO:0005576">
    <property type="term" value="C:extracellular region"/>
    <property type="evidence" value="ECO:0007669"/>
    <property type="project" value="UniProtKB-SubCell"/>
</dbReference>
<dbReference type="InterPro" id="IPR004911">
    <property type="entry name" value="Interferon-induced_GILT"/>
</dbReference>
<keyword evidence="5" id="KW-0325">Glycoprotein</keyword>
<dbReference type="Pfam" id="PF03227">
    <property type="entry name" value="GILT"/>
    <property type="match status" value="1"/>
</dbReference>
<evidence type="ECO:0000313" key="8">
    <source>
        <dbReference type="WBParaSite" id="L893_g12824.t1"/>
    </source>
</evidence>
<protein>
    <submittedName>
        <fullName evidence="8">Saposin A-type domain-containing protein</fullName>
    </submittedName>
</protein>
<comment type="similarity">
    <text evidence="2">Belongs to the GILT family.</text>
</comment>
<evidence type="ECO:0000313" key="7">
    <source>
        <dbReference type="Proteomes" id="UP000095287"/>
    </source>
</evidence>
<dbReference type="AlphaFoldDB" id="A0A1I7Y5Z0"/>
<dbReference type="WBParaSite" id="L893_g12824.t1">
    <property type="protein sequence ID" value="L893_g12824.t1"/>
    <property type="gene ID" value="L893_g12824"/>
</dbReference>
<dbReference type="GO" id="GO:0016671">
    <property type="term" value="F:oxidoreductase activity, acting on a sulfur group of donors, disulfide as acceptor"/>
    <property type="evidence" value="ECO:0007669"/>
    <property type="project" value="InterPro"/>
</dbReference>
<feature type="signal peptide" evidence="6">
    <location>
        <begin position="1"/>
        <end position="18"/>
    </location>
</feature>
<evidence type="ECO:0000256" key="1">
    <source>
        <dbReference type="ARBA" id="ARBA00004613"/>
    </source>
</evidence>
<evidence type="ECO:0000256" key="2">
    <source>
        <dbReference type="ARBA" id="ARBA00005679"/>
    </source>
</evidence>
<evidence type="ECO:0000256" key="6">
    <source>
        <dbReference type="SAM" id="SignalP"/>
    </source>
</evidence>
<organism evidence="7 8">
    <name type="scientific">Steinernema glaseri</name>
    <dbReference type="NCBI Taxonomy" id="37863"/>
    <lineage>
        <taxon>Eukaryota</taxon>
        <taxon>Metazoa</taxon>
        <taxon>Ecdysozoa</taxon>
        <taxon>Nematoda</taxon>
        <taxon>Chromadorea</taxon>
        <taxon>Rhabditida</taxon>
        <taxon>Tylenchina</taxon>
        <taxon>Panagrolaimomorpha</taxon>
        <taxon>Strongyloidoidea</taxon>
        <taxon>Steinernematidae</taxon>
        <taxon>Steinernema</taxon>
    </lineage>
</organism>
<comment type="subcellular location">
    <subcellularLocation>
        <location evidence="1">Secreted</location>
    </subcellularLocation>
</comment>
<evidence type="ECO:0000256" key="3">
    <source>
        <dbReference type="ARBA" id="ARBA00022525"/>
    </source>
</evidence>
<sequence>MSAKVSVTLFLLFQTALCLQCSLPPDFWCDHPDVERICTGSNTYCENYRFNVPSGKVSMKIAFEAHCPDSQAFVVDRLYRQVINNPEVSSLADVKAVPWGLAKRLENGSVQCHHKERECIANRHISCAFHHLKTNEQRNRMLYCIMNSLLYRGRIADSIVDCVERVGLPSVGNSIIACANSTQSVMLQQEDEKETQTILTNEPRFVPYIKFGDKPALHMQYYQLFLDTKIAAMSSTLRSLSPRSRTPPTSKCTTPPDFWCSTSDITKECFNENGCTTYLNTIYGQPIDLTIIYDSSEPTSRHYITNYIAKHLIQSPEVRSKVRIKIRAAAITPAEERACAGRNGTNCHDYAIQECIANKVANKQEISKLLHCLLDAHQTPGDMYLTWAAKCHFMQDVYNMNLKEDVLYCASTQEWRVYWRRRLQMEATLTPEPKSSDPWIIINGYSLKSMQTHSKLLHKMICTWYRGPGHNRDLCGRCDYEPTHC</sequence>
<keyword evidence="3" id="KW-0964">Secreted</keyword>
<dbReference type="PANTHER" id="PTHR13234:SF8">
    <property type="entry name" value="GAMMA-INTERFERON-INDUCIBLE LYSOSOMAL THIOL REDUCTASE"/>
    <property type="match status" value="1"/>
</dbReference>
<keyword evidence="4 6" id="KW-0732">Signal</keyword>
<proteinExistence type="inferred from homology"/>